<organism evidence="2 3">
    <name type="scientific">Plesiomonas shigelloides 302-73</name>
    <dbReference type="NCBI Taxonomy" id="1315976"/>
    <lineage>
        <taxon>Bacteria</taxon>
        <taxon>Pseudomonadati</taxon>
        <taxon>Pseudomonadota</taxon>
        <taxon>Gammaproteobacteria</taxon>
        <taxon>Enterobacterales</taxon>
        <taxon>Enterobacteriaceae</taxon>
        <taxon>Plesiomonas</taxon>
    </lineage>
</organism>
<name>R8AR45_PLESH</name>
<dbReference type="RefSeq" id="WP_010863380.1">
    <property type="nucleotide sequence ID" value="NZ_AQQO01000086.1"/>
</dbReference>
<evidence type="ECO:0000259" key="1">
    <source>
        <dbReference type="Pfam" id="PF07727"/>
    </source>
</evidence>
<dbReference type="InterPro" id="IPR013103">
    <property type="entry name" value="RVT_2"/>
</dbReference>
<keyword evidence="3" id="KW-1185">Reference proteome</keyword>
<dbReference type="HOGENOM" id="CLU_001650_17_2_6"/>
<proteinExistence type="predicted"/>
<reference evidence="2 3" key="1">
    <citation type="journal article" date="2013" name="Genome Announc.">
        <title>Genome Sequence of Plesiomonas shigelloides Strain 302-73 (Serotype O1).</title>
        <authorList>
            <person name="Pique N."/>
            <person name="Aquilini E."/>
            <person name="Alioto T."/>
            <person name="Minana-Galbis D."/>
            <person name="Tomas J.M."/>
        </authorList>
    </citation>
    <scope>NUCLEOTIDE SEQUENCE [LARGE SCALE GENOMIC DNA]</scope>
    <source>
        <strain evidence="2 3">302-73</strain>
    </source>
</reference>
<evidence type="ECO:0000313" key="2">
    <source>
        <dbReference type="EMBL" id="EON88787.1"/>
    </source>
</evidence>
<dbReference type="Proteomes" id="UP000014012">
    <property type="component" value="Unassembled WGS sequence"/>
</dbReference>
<gene>
    <name evidence="2" type="ORF">PLESHI_08789</name>
</gene>
<dbReference type="Pfam" id="PF07727">
    <property type="entry name" value="RVT_2"/>
    <property type="match status" value="1"/>
</dbReference>
<accession>R8AR45</accession>
<comment type="caution">
    <text evidence="2">The sequence shown here is derived from an EMBL/GenBank/DDBJ whole genome shotgun (WGS) entry which is preliminary data.</text>
</comment>
<protein>
    <recommendedName>
        <fullName evidence="1">Reverse transcriptase Ty1/copia-type domain-containing protein</fullName>
    </recommendedName>
</protein>
<feature type="domain" description="Reverse transcriptase Ty1/copia-type" evidence="1">
    <location>
        <begin position="2"/>
        <end position="104"/>
    </location>
</feature>
<sequence>MHKLKKDSNREVTKHKARLLAQGYVQRQVIDFEEVFAPVTKLDTVRMIVTLTANRGWEVHHHDVNSALLNNEFKEEVYIAQPKGFTVKNKKHMVLKLSKALYGL</sequence>
<dbReference type="PATRIC" id="fig|1315976.3.peg.1720"/>
<dbReference type="AlphaFoldDB" id="R8AR45"/>
<dbReference type="EMBL" id="AQQO01000086">
    <property type="protein sequence ID" value="EON88787.1"/>
    <property type="molecule type" value="Genomic_DNA"/>
</dbReference>
<evidence type="ECO:0000313" key="3">
    <source>
        <dbReference type="Proteomes" id="UP000014012"/>
    </source>
</evidence>